<dbReference type="GO" id="GO:0003743">
    <property type="term" value="F:translation initiation factor activity"/>
    <property type="evidence" value="ECO:0007669"/>
    <property type="project" value="UniProtKB-KW"/>
</dbReference>
<evidence type="ECO:0000313" key="2">
    <source>
        <dbReference type="EMBL" id="KAK2557629.1"/>
    </source>
</evidence>
<keyword evidence="2" id="KW-0648">Protein biosynthesis</keyword>
<dbReference type="Proteomes" id="UP001249851">
    <property type="component" value="Unassembled WGS sequence"/>
</dbReference>
<reference evidence="2" key="1">
    <citation type="journal article" date="2023" name="G3 (Bethesda)">
        <title>Whole genome assembly and annotation of the endangered Caribbean coral Acropora cervicornis.</title>
        <authorList>
            <person name="Selwyn J.D."/>
            <person name="Vollmer S.V."/>
        </authorList>
    </citation>
    <scope>NUCLEOTIDE SEQUENCE</scope>
    <source>
        <strain evidence="2">K2</strain>
    </source>
</reference>
<dbReference type="Pfam" id="PF02854">
    <property type="entry name" value="MIF4G"/>
    <property type="match status" value="1"/>
</dbReference>
<dbReference type="AlphaFoldDB" id="A0AAD9V1A2"/>
<name>A0AAD9V1A2_ACRCE</name>
<evidence type="ECO:0000313" key="3">
    <source>
        <dbReference type="Proteomes" id="UP001249851"/>
    </source>
</evidence>
<feature type="domain" description="MIF4G" evidence="1">
    <location>
        <begin position="15"/>
        <end position="129"/>
    </location>
</feature>
<dbReference type="SUPFAM" id="SSF48371">
    <property type="entry name" value="ARM repeat"/>
    <property type="match status" value="1"/>
</dbReference>
<feature type="non-terminal residue" evidence="2">
    <location>
        <position position="1"/>
    </location>
</feature>
<gene>
    <name evidence="2" type="ORF">P5673_019986</name>
</gene>
<dbReference type="PANTHER" id="PTHR23253">
    <property type="entry name" value="EUKARYOTIC TRANSLATION INITIATION FACTOR 4 GAMMA"/>
    <property type="match status" value="1"/>
</dbReference>
<proteinExistence type="predicted"/>
<dbReference type="InterPro" id="IPR016024">
    <property type="entry name" value="ARM-type_fold"/>
</dbReference>
<reference evidence="2" key="2">
    <citation type="journal article" date="2023" name="Science">
        <title>Genomic signatures of disease resistance in endangered staghorn corals.</title>
        <authorList>
            <person name="Vollmer S.V."/>
            <person name="Selwyn J.D."/>
            <person name="Despard B.A."/>
            <person name="Roesel C.L."/>
        </authorList>
    </citation>
    <scope>NUCLEOTIDE SEQUENCE</scope>
    <source>
        <strain evidence="2">K2</strain>
    </source>
</reference>
<organism evidence="2 3">
    <name type="scientific">Acropora cervicornis</name>
    <name type="common">Staghorn coral</name>
    <dbReference type="NCBI Taxonomy" id="6130"/>
    <lineage>
        <taxon>Eukaryota</taxon>
        <taxon>Metazoa</taxon>
        <taxon>Cnidaria</taxon>
        <taxon>Anthozoa</taxon>
        <taxon>Hexacorallia</taxon>
        <taxon>Scleractinia</taxon>
        <taxon>Astrocoeniina</taxon>
        <taxon>Acroporidae</taxon>
        <taxon>Acropora</taxon>
    </lineage>
</organism>
<keyword evidence="2" id="KW-0396">Initiation factor</keyword>
<comment type="caution">
    <text evidence="2">The sequence shown here is derived from an EMBL/GenBank/DDBJ whole genome shotgun (WGS) entry which is preliminary data.</text>
</comment>
<dbReference type="GO" id="GO:0003729">
    <property type="term" value="F:mRNA binding"/>
    <property type="evidence" value="ECO:0007669"/>
    <property type="project" value="TreeGrafter"/>
</dbReference>
<protein>
    <submittedName>
        <fullName evidence="2">Eukaryotic translation initiation factor 4 gamma 1</fullName>
    </submittedName>
</protein>
<dbReference type="Gene3D" id="1.25.40.180">
    <property type="match status" value="1"/>
</dbReference>
<dbReference type="EMBL" id="JARQWQ010000048">
    <property type="protein sequence ID" value="KAK2557629.1"/>
    <property type="molecule type" value="Genomic_DNA"/>
</dbReference>
<sequence>KKVVVEKDGRKKDISFRKILLNRCQKEFKKENSIEKTINEKLADLVNQGLKEEELQKRKIDLQDQVHQAKRRTLGNIQFIGELFKLKMLTESIMHDCAVELLRRNDEESFECLCKLLITIGKDLDHKKGK</sequence>
<dbReference type="InterPro" id="IPR003890">
    <property type="entry name" value="MIF4G-like_typ-3"/>
</dbReference>
<dbReference type="PANTHER" id="PTHR23253:SF78">
    <property type="entry name" value="EUKARYOTIC TRANSLATION INITIATION FACTOR 4G1, ISOFORM B-RELATED"/>
    <property type="match status" value="1"/>
</dbReference>
<dbReference type="GO" id="GO:0016281">
    <property type="term" value="C:eukaryotic translation initiation factor 4F complex"/>
    <property type="evidence" value="ECO:0007669"/>
    <property type="project" value="TreeGrafter"/>
</dbReference>
<evidence type="ECO:0000259" key="1">
    <source>
        <dbReference type="Pfam" id="PF02854"/>
    </source>
</evidence>
<accession>A0AAD9V1A2</accession>
<feature type="non-terminal residue" evidence="2">
    <location>
        <position position="130"/>
    </location>
</feature>
<keyword evidence="3" id="KW-1185">Reference proteome</keyword>